<dbReference type="EMBL" id="JBBLXS010000879">
    <property type="protein sequence ID" value="MEK0189003.1"/>
    <property type="molecule type" value="Genomic_DNA"/>
</dbReference>
<sequence length="159" mass="18444">DVDFLVDFSIEASLFDLFRVRRNGKMTLTFNPDKYKELLSQYQPKIIRNEADNEKALAMVEELIHQRDRTPEENELYELLIALIEKFEQEYYAPAATATPHSILLFLMEQRELQPADLVPVMGSEKRVSEVVNGDRDISKELAFILGSFFHVEPSLFCN</sequence>
<gene>
    <name evidence="1" type="ORF">WMG39_29775</name>
</gene>
<reference evidence="1 2" key="1">
    <citation type="journal article" date="2020" name="Harmful Algae">
        <title>Molecular and morphological characterization of a novel dihydroanatoxin-a producing Microcoleus species (cyanobacteria) from the Russian River, California, USA.</title>
        <authorList>
            <person name="Conklin K.Y."/>
            <person name="Stancheva R."/>
            <person name="Otten T.G."/>
            <person name="Fadness R."/>
            <person name="Boyer G.L."/>
            <person name="Read B."/>
            <person name="Zhang X."/>
            <person name="Sheath R.G."/>
        </authorList>
    </citation>
    <scope>NUCLEOTIDE SEQUENCE [LARGE SCALE GENOMIC DNA]</scope>
    <source>
        <strain evidence="1 2">PTRS2</strain>
    </source>
</reference>
<dbReference type="InterPro" id="IPR039060">
    <property type="entry name" value="Antitox_HigA"/>
</dbReference>
<name>A0ABU8YXH4_9CYAN</name>
<protein>
    <recommendedName>
        <fullName evidence="3">Transcriptional regulator</fullName>
    </recommendedName>
</protein>
<feature type="non-terminal residue" evidence="1">
    <location>
        <position position="1"/>
    </location>
</feature>
<dbReference type="PANTHER" id="PTHR40455">
    <property type="entry name" value="ANTITOXIN HIGA"/>
    <property type="match status" value="1"/>
</dbReference>
<evidence type="ECO:0000313" key="1">
    <source>
        <dbReference type="EMBL" id="MEK0189003.1"/>
    </source>
</evidence>
<accession>A0ABU8YXH4</accession>
<dbReference type="Gene3D" id="1.10.260.40">
    <property type="entry name" value="lambda repressor-like DNA-binding domains"/>
    <property type="match status" value="1"/>
</dbReference>
<evidence type="ECO:0000313" key="2">
    <source>
        <dbReference type="Proteomes" id="UP001384579"/>
    </source>
</evidence>
<proteinExistence type="predicted"/>
<dbReference type="RefSeq" id="WP_340542346.1">
    <property type="nucleotide sequence ID" value="NZ_JBBLXS010000879.1"/>
</dbReference>
<evidence type="ECO:0008006" key="3">
    <source>
        <dbReference type="Google" id="ProtNLM"/>
    </source>
</evidence>
<dbReference type="Proteomes" id="UP001384579">
    <property type="component" value="Unassembled WGS sequence"/>
</dbReference>
<comment type="caution">
    <text evidence="1">The sequence shown here is derived from an EMBL/GenBank/DDBJ whole genome shotgun (WGS) entry which is preliminary data.</text>
</comment>
<dbReference type="PANTHER" id="PTHR40455:SF1">
    <property type="entry name" value="ANTITOXIN HIGA"/>
    <property type="match status" value="1"/>
</dbReference>
<dbReference type="InterPro" id="IPR010982">
    <property type="entry name" value="Lambda_DNA-bd_dom_sf"/>
</dbReference>
<keyword evidence="2" id="KW-1185">Reference proteome</keyword>
<organism evidence="1 2">
    <name type="scientific">Microcoleus anatoxicus PTRS2</name>
    <dbReference type="NCBI Taxonomy" id="2705321"/>
    <lineage>
        <taxon>Bacteria</taxon>
        <taxon>Bacillati</taxon>
        <taxon>Cyanobacteriota</taxon>
        <taxon>Cyanophyceae</taxon>
        <taxon>Oscillatoriophycideae</taxon>
        <taxon>Oscillatoriales</taxon>
        <taxon>Microcoleaceae</taxon>
        <taxon>Microcoleus</taxon>
        <taxon>Microcoleus anatoxicus</taxon>
    </lineage>
</organism>